<protein>
    <recommendedName>
        <fullName evidence="1">Reverse transcriptase Ty1/copia-type domain-containing protein</fullName>
    </recommendedName>
</protein>
<gene>
    <name evidence="2" type="ORF">V8G54_008028</name>
</gene>
<evidence type="ECO:0000313" key="3">
    <source>
        <dbReference type="Proteomes" id="UP001374535"/>
    </source>
</evidence>
<feature type="domain" description="Reverse transcriptase Ty1/copia-type" evidence="1">
    <location>
        <begin position="1"/>
        <end position="56"/>
    </location>
</feature>
<dbReference type="EMBL" id="CP144699">
    <property type="protein sequence ID" value="WVZ20706.1"/>
    <property type="molecule type" value="Genomic_DNA"/>
</dbReference>
<proteinExistence type="predicted"/>
<keyword evidence="3" id="KW-1185">Reference proteome</keyword>
<organism evidence="2 3">
    <name type="scientific">Vigna mungo</name>
    <name type="common">Black gram</name>
    <name type="synonym">Phaseolus mungo</name>
    <dbReference type="NCBI Taxonomy" id="3915"/>
    <lineage>
        <taxon>Eukaryota</taxon>
        <taxon>Viridiplantae</taxon>
        <taxon>Streptophyta</taxon>
        <taxon>Embryophyta</taxon>
        <taxon>Tracheophyta</taxon>
        <taxon>Spermatophyta</taxon>
        <taxon>Magnoliopsida</taxon>
        <taxon>eudicotyledons</taxon>
        <taxon>Gunneridae</taxon>
        <taxon>Pentapetalae</taxon>
        <taxon>rosids</taxon>
        <taxon>fabids</taxon>
        <taxon>Fabales</taxon>
        <taxon>Fabaceae</taxon>
        <taxon>Papilionoideae</taxon>
        <taxon>50 kb inversion clade</taxon>
        <taxon>NPAAA clade</taxon>
        <taxon>indigoferoid/millettioid clade</taxon>
        <taxon>Phaseoleae</taxon>
        <taxon>Vigna</taxon>
    </lineage>
</organism>
<dbReference type="AlphaFoldDB" id="A0AAQ3P4G2"/>
<name>A0AAQ3P4G2_VIGMU</name>
<accession>A0AAQ3P4G2</accession>
<dbReference type="Pfam" id="PF07727">
    <property type="entry name" value="RVT_2"/>
    <property type="match status" value="1"/>
</dbReference>
<sequence length="117" mass="13703">MNSDFSLKDLGHIHYIFGIEVQKNDSGTSLSQTKYIKDILTKFNMHTIFAYLTPMMVCRQFTTEGKPMTNGNLYRQAIAVLQYLTNTRPYIAFVVSKRSQYMRRWCKMGVQRLTFNV</sequence>
<reference evidence="2 3" key="1">
    <citation type="journal article" date="2023" name="Life. Sci Alliance">
        <title>Evolutionary insights into 3D genome organization and epigenetic landscape of Vigna mungo.</title>
        <authorList>
            <person name="Junaid A."/>
            <person name="Singh B."/>
            <person name="Bhatia S."/>
        </authorList>
    </citation>
    <scope>NUCLEOTIDE SEQUENCE [LARGE SCALE GENOMIC DNA]</scope>
    <source>
        <strain evidence="2">Urdbean</strain>
    </source>
</reference>
<evidence type="ECO:0000313" key="2">
    <source>
        <dbReference type="EMBL" id="WVZ20706.1"/>
    </source>
</evidence>
<evidence type="ECO:0000259" key="1">
    <source>
        <dbReference type="Pfam" id="PF07727"/>
    </source>
</evidence>
<dbReference type="InterPro" id="IPR013103">
    <property type="entry name" value="RVT_2"/>
</dbReference>
<dbReference type="Proteomes" id="UP001374535">
    <property type="component" value="Chromosome 2"/>
</dbReference>